<keyword evidence="3" id="KW-0735">Signal-anchor</keyword>
<keyword evidence="3" id="KW-0812">Transmembrane</keyword>
<gene>
    <name evidence="7" type="ORF">E6H05_07530</name>
</gene>
<dbReference type="GO" id="GO:0030313">
    <property type="term" value="C:cell envelope"/>
    <property type="evidence" value="ECO:0007669"/>
    <property type="project" value="UniProtKB-SubCell"/>
</dbReference>
<dbReference type="AlphaFoldDB" id="A0A537ITU2"/>
<organism evidence="7 8">
    <name type="scientific">Candidatus Segetimicrobium genomatis</name>
    <dbReference type="NCBI Taxonomy" id="2569760"/>
    <lineage>
        <taxon>Bacteria</taxon>
        <taxon>Bacillati</taxon>
        <taxon>Candidatus Sysuimicrobiota</taxon>
        <taxon>Candidatus Sysuimicrobiia</taxon>
        <taxon>Candidatus Sysuimicrobiales</taxon>
        <taxon>Candidatus Segetimicrobiaceae</taxon>
        <taxon>Candidatus Segetimicrobium</taxon>
    </lineage>
</organism>
<dbReference type="Pfam" id="PF00578">
    <property type="entry name" value="AhpC-TSA"/>
    <property type="match status" value="1"/>
</dbReference>
<dbReference type="InterPro" id="IPR000866">
    <property type="entry name" value="AhpC/TSA"/>
</dbReference>
<dbReference type="SUPFAM" id="SSF52833">
    <property type="entry name" value="Thioredoxin-like"/>
    <property type="match status" value="1"/>
</dbReference>
<dbReference type="PANTHER" id="PTHR42852:SF6">
    <property type="entry name" value="THIOL:DISULFIDE INTERCHANGE PROTEIN DSBE"/>
    <property type="match status" value="1"/>
</dbReference>
<evidence type="ECO:0000256" key="4">
    <source>
        <dbReference type="ARBA" id="ARBA00023157"/>
    </source>
</evidence>
<evidence type="ECO:0000256" key="5">
    <source>
        <dbReference type="ARBA" id="ARBA00023284"/>
    </source>
</evidence>
<sequence length="179" mass="19674">MIALAVTIPITGVLIHGLTRDPRAIPSPLIGRPAPTFVLRLFDGGALDTKTLRGRVVVVNFWASWCYPACYEEAPRLQRVWERYKVCGVTVVGVNVQDHEAAAQGFIRQFGQTFPNGMDRTGRISIDFGVYGVPETFVVDQHGLVRAKYVGAVPEEGLIDHVHRLLDIEASALTRSCSS</sequence>
<dbReference type="PROSITE" id="PS51352">
    <property type="entry name" value="THIOREDOXIN_2"/>
    <property type="match status" value="1"/>
</dbReference>
<dbReference type="InterPro" id="IPR013766">
    <property type="entry name" value="Thioredoxin_domain"/>
</dbReference>
<dbReference type="Proteomes" id="UP000318834">
    <property type="component" value="Unassembled WGS sequence"/>
</dbReference>
<dbReference type="GO" id="GO:0016491">
    <property type="term" value="F:oxidoreductase activity"/>
    <property type="evidence" value="ECO:0007669"/>
    <property type="project" value="InterPro"/>
</dbReference>
<protein>
    <submittedName>
        <fullName evidence="7">TlpA family protein disulfide reductase</fullName>
    </submittedName>
</protein>
<comment type="caution">
    <text evidence="7">The sequence shown here is derived from an EMBL/GenBank/DDBJ whole genome shotgun (WGS) entry which is preliminary data.</text>
</comment>
<name>A0A537ITU2_9BACT</name>
<dbReference type="EMBL" id="VBAP01000052">
    <property type="protein sequence ID" value="TMI74705.1"/>
    <property type="molecule type" value="Genomic_DNA"/>
</dbReference>
<reference evidence="7 8" key="1">
    <citation type="journal article" date="2019" name="Nat. Microbiol.">
        <title>Mediterranean grassland soil C-N compound turnover is dependent on rainfall and depth, and is mediated by genomically divergent microorganisms.</title>
        <authorList>
            <person name="Diamond S."/>
            <person name="Andeer P.F."/>
            <person name="Li Z."/>
            <person name="Crits-Christoph A."/>
            <person name="Burstein D."/>
            <person name="Anantharaman K."/>
            <person name="Lane K.R."/>
            <person name="Thomas B.C."/>
            <person name="Pan C."/>
            <person name="Northen T.R."/>
            <person name="Banfield J.F."/>
        </authorList>
    </citation>
    <scope>NUCLEOTIDE SEQUENCE [LARGE SCALE GENOMIC DNA]</scope>
    <source>
        <strain evidence="7">NP_8</strain>
    </source>
</reference>
<comment type="subcellular location">
    <subcellularLocation>
        <location evidence="1">Cell envelope</location>
    </subcellularLocation>
</comment>
<dbReference type="Gene3D" id="3.40.30.10">
    <property type="entry name" value="Glutaredoxin"/>
    <property type="match status" value="1"/>
</dbReference>
<evidence type="ECO:0000313" key="7">
    <source>
        <dbReference type="EMBL" id="TMI74705.1"/>
    </source>
</evidence>
<evidence type="ECO:0000259" key="6">
    <source>
        <dbReference type="PROSITE" id="PS51352"/>
    </source>
</evidence>
<dbReference type="InterPro" id="IPR050553">
    <property type="entry name" value="Thioredoxin_ResA/DsbE_sf"/>
</dbReference>
<dbReference type="InterPro" id="IPR036249">
    <property type="entry name" value="Thioredoxin-like_sf"/>
</dbReference>
<accession>A0A537ITU2</accession>
<dbReference type="GO" id="GO:0016209">
    <property type="term" value="F:antioxidant activity"/>
    <property type="evidence" value="ECO:0007669"/>
    <property type="project" value="InterPro"/>
</dbReference>
<proteinExistence type="predicted"/>
<keyword evidence="5" id="KW-0676">Redox-active center</keyword>
<evidence type="ECO:0000256" key="2">
    <source>
        <dbReference type="ARBA" id="ARBA00022748"/>
    </source>
</evidence>
<feature type="domain" description="Thioredoxin" evidence="6">
    <location>
        <begin position="28"/>
        <end position="167"/>
    </location>
</feature>
<evidence type="ECO:0000313" key="8">
    <source>
        <dbReference type="Proteomes" id="UP000318834"/>
    </source>
</evidence>
<dbReference type="CDD" id="cd02966">
    <property type="entry name" value="TlpA_like_family"/>
    <property type="match status" value="1"/>
</dbReference>
<dbReference type="GO" id="GO:0017004">
    <property type="term" value="P:cytochrome complex assembly"/>
    <property type="evidence" value="ECO:0007669"/>
    <property type="project" value="UniProtKB-KW"/>
</dbReference>
<keyword evidence="4" id="KW-1015">Disulfide bond</keyword>
<evidence type="ECO:0000256" key="1">
    <source>
        <dbReference type="ARBA" id="ARBA00004196"/>
    </source>
</evidence>
<keyword evidence="2" id="KW-0201">Cytochrome c-type biogenesis</keyword>
<evidence type="ECO:0000256" key="3">
    <source>
        <dbReference type="ARBA" id="ARBA00022968"/>
    </source>
</evidence>
<dbReference type="PANTHER" id="PTHR42852">
    <property type="entry name" value="THIOL:DISULFIDE INTERCHANGE PROTEIN DSBE"/>
    <property type="match status" value="1"/>
</dbReference>